<protein>
    <recommendedName>
        <fullName evidence="1">Flagellin N-terminal domain-containing protein</fullName>
    </recommendedName>
</protein>
<evidence type="ECO:0000313" key="3">
    <source>
        <dbReference type="Proteomes" id="UP001149140"/>
    </source>
</evidence>
<keyword evidence="3" id="KW-1185">Reference proteome</keyword>
<dbReference type="AlphaFoldDB" id="A0A9X3MSU2"/>
<evidence type="ECO:0000313" key="2">
    <source>
        <dbReference type="EMBL" id="MDA0161989.1"/>
    </source>
</evidence>
<gene>
    <name evidence="2" type="ORF">OM076_17070</name>
</gene>
<dbReference type="PANTHER" id="PTHR42792:SF1">
    <property type="entry name" value="FLAGELLAR HOOK-ASSOCIATED PROTEIN 3"/>
    <property type="match status" value="1"/>
</dbReference>
<dbReference type="Proteomes" id="UP001149140">
    <property type="component" value="Unassembled WGS sequence"/>
</dbReference>
<organism evidence="2 3">
    <name type="scientific">Solirubrobacter ginsenosidimutans</name>
    <dbReference type="NCBI Taxonomy" id="490573"/>
    <lineage>
        <taxon>Bacteria</taxon>
        <taxon>Bacillati</taxon>
        <taxon>Actinomycetota</taxon>
        <taxon>Thermoleophilia</taxon>
        <taxon>Solirubrobacterales</taxon>
        <taxon>Solirubrobacteraceae</taxon>
        <taxon>Solirubrobacter</taxon>
    </lineage>
</organism>
<dbReference type="GO" id="GO:0005198">
    <property type="term" value="F:structural molecule activity"/>
    <property type="evidence" value="ECO:0007669"/>
    <property type="project" value="InterPro"/>
</dbReference>
<dbReference type="GO" id="GO:0009288">
    <property type="term" value="C:bacterial-type flagellum"/>
    <property type="evidence" value="ECO:0007669"/>
    <property type="project" value="InterPro"/>
</dbReference>
<sequence length="307" mass="32825">MRITTSMVQRNVLSDLNTLQTALAKTQSKAASNKEITRPSDDPFKAAQAMGMRANIGANEQLIRNIQDAQGWQDSTESALDSITQYVNRAHDLLLQGATDTADADSKMAIAKEIDQIIQGVKETANASYGDKYIMSGTATSVAPYLMGDDDTYQGDLGGLDPATPGIVREIGPGVTMTINSVAVEILGDGRTNPTDGKLLNQLRDISDHLKANDGAALRGGDMTGLQNRLDGLLEIRARNGAQTNRLEAAHTRIDQINGTLTDQLSQTEDADIGKTLIDFNSQSAAYQAALKAGANIVQASLMDFLR</sequence>
<dbReference type="InterPro" id="IPR001492">
    <property type="entry name" value="Flagellin"/>
</dbReference>
<dbReference type="PANTHER" id="PTHR42792">
    <property type="entry name" value="FLAGELLIN"/>
    <property type="match status" value="1"/>
</dbReference>
<name>A0A9X3MSU2_9ACTN</name>
<dbReference type="Pfam" id="PF00669">
    <property type="entry name" value="Flagellin_N"/>
    <property type="match status" value="1"/>
</dbReference>
<feature type="domain" description="Flagellin N-terminal" evidence="1">
    <location>
        <begin position="3"/>
        <end position="140"/>
    </location>
</feature>
<reference evidence="2" key="1">
    <citation type="submission" date="2022-10" db="EMBL/GenBank/DDBJ databases">
        <title>The WGS of Solirubrobacter ginsenosidimutans DSM 21036.</title>
        <authorList>
            <person name="Jiang Z."/>
        </authorList>
    </citation>
    <scope>NUCLEOTIDE SEQUENCE</scope>
    <source>
        <strain evidence="2">DSM 21036</strain>
    </source>
</reference>
<accession>A0A9X3MSU2</accession>
<dbReference type="RefSeq" id="WP_270041224.1">
    <property type="nucleotide sequence ID" value="NZ_JAPDOD010000015.1"/>
</dbReference>
<dbReference type="Gene3D" id="1.20.1330.10">
    <property type="entry name" value="f41 fragment of flagellin, N-terminal domain"/>
    <property type="match status" value="1"/>
</dbReference>
<dbReference type="SUPFAM" id="SSF64518">
    <property type="entry name" value="Phase 1 flagellin"/>
    <property type="match status" value="1"/>
</dbReference>
<proteinExistence type="predicted"/>
<comment type="caution">
    <text evidence="2">The sequence shown here is derived from an EMBL/GenBank/DDBJ whole genome shotgun (WGS) entry which is preliminary data.</text>
</comment>
<dbReference type="InterPro" id="IPR001029">
    <property type="entry name" value="Flagellin_N"/>
</dbReference>
<dbReference type="EMBL" id="JAPDOD010000015">
    <property type="protein sequence ID" value="MDA0161989.1"/>
    <property type="molecule type" value="Genomic_DNA"/>
</dbReference>
<evidence type="ECO:0000259" key="1">
    <source>
        <dbReference type="Pfam" id="PF00669"/>
    </source>
</evidence>